<accession>A0A4S2KFG9</accession>
<proteinExistence type="predicted"/>
<evidence type="ECO:0000313" key="1">
    <source>
        <dbReference type="EMBL" id="TGZ48151.1"/>
    </source>
</evidence>
<dbReference type="EMBL" id="QBLH01002544">
    <property type="protein sequence ID" value="TGZ48151.1"/>
    <property type="molecule type" value="Genomic_DNA"/>
</dbReference>
<comment type="caution">
    <text evidence="1">The sequence shown here is derived from an EMBL/GenBank/DDBJ whole genome shotgun (WGS) entry which is preliminary data.</text>
</comment>
<keyword evidence="2" id="KW-1185">Reference proteome</keyword>
<evidence type="ECO:0000313" key="2">
    <source>
        <dbReference type="Proteomes" id="UP000310200"/>
    </source>
</evidence>
<organism evidence="1 2">
    <name type="scientific">Temnothorax longispinosus</name>
    <dbReference type="NCBI Taxonomy" id="300112"/>
    <lineage>
        <taxon>Eukaryota</taxon>
        <taxon>Metazoa</taxon>
        <taxon>Ecdysozoa</taxon>
        <taxon>Arthropoda</taxon>
        <taxon>Hexapoda</taxon>
        <taxon>Insecta</taxon>
        <taxon>Pterygota</taxon>
        <taxon>Neoptera</taxon>
        <taxon>Endopterygota</taxon>
        <taxon>Hymenoptera</taxon>
        <taxon>Apocrita</taxon>
        <taxon>Aculeata</taxon>
        <taxon>Formicoidea</taxon>
        <taxon>Formicidae</taxon>
        <taxon>Myrmicinae</taxon>
        <taxon>Temnothorax</taxon>
    </lineage>
</organism>
<gene>
    <name evidence="1" type="ORF">DBV15_04555</name>
</gene>
<reference evidence="1 2" key="1">
    <citation type="journal article" date="2019" name="Philos. Trans. R. Soc. Lond., B, Biol. Sci.">
        <title>Ant behaviour and brain gene expression of defending hosts depend on the ecological success of the intruding social parasite.</title>
        <authorList>
            <person name="Kaur R."/>
            <person name="Stoldt M."/>
            <person name="Jongepier E."/>
            <person name="Feldmeyer B."/>
            <person name="Menzel F."/>
            <person name="Bornberg-Bauer E."/>
            <person name="Foitzik S."/>
        </authorList>
    </citation>
    <scope>NUCLEOTIDE SEQUENCE [LARGE SCALE GENOMIC DNA]</scope>
    <source>
        <tissue evidence="1">Whole body</tissue>
    </source>
</reference>
<dbReference type="AlphaFoldDB" id="A0A4S2KFG9"/>
<sequence length="155" mass="17529">MFPQKFGANCCIGQFTEKKHHVGLIRDVRHGGGPKVSAERYTVRLRISFPRVYGVYARVEFKRFPLLQVAPRRKERTFSGIGIDLNSCFNIATAWTARPQHRLCKVPNDKVVKTITQSMHSRCNPGYESLPVFKAQRIGAIVSSEQTQADSTAHK</sequence>
<name>A0A4S2KFG9_9HYME</name>
<dbReference type="Proteomes" id="UP000310200">
    <property type="component" value="Unassembled WGS sequence"/>
</dbReference>
<protein>
    <submittedName>
        <fullName evidence="1">Uncharacterized protein</fullName>
    </submittedName>
</protein>